<dbReference type="PANTHER" id="PTHR37490:SF2">
    <property type="match status" value="1"/>
</dbReference>
<dbReference type="InterPro" id="IPR021838">
    <property type="entry name" value="DUF3431"/>
</dbReference>
<dbReference type="Pfam" id="PF11913">
    <property type="entry name" value="DUF3431"/>
    <property type="match status" value="1"/>
</dbReference>
<reference evidence="2" key="1">
    <citation type="journal article" date="2014" name="Nat. Commun.">
        <title>Genomic adaptations of the halophilic Dead Sea filamentous fungus Eurotium rubrum.</title>
        <authorList>
            <person name="Kis-Papo T."/>
            <person name="Weig A.R."/>
            <person name="Riley R."/>
            <person name="Persoh D."/>
            <person name="Salamov A."/>
            <person name="Sun H."/>
            <person name="Lipzen A."/>
            <person name="Wasser S.P."/>
            <person name="Rambold G."/>
            <person name="Grigoriev I.V."/>
            <person name="Nevo E."/>
        </authorList>
    </citation>
    <scope>NUCLEOTIDE SEQUENCE [LARGE SCALE GENOMIC DNA]</scope>
    <source>
        <strain evidence="2">CBS 135680</strain>
    </source>
</reference>
<dbReference type="GeneID" id="63700228"/>
<dbReference type="HOGENOM" id="CLU_031559_0_0_1"/>
<dbReference type="PANTHER" id="PTHR37490">
    <property type="entry name" value="EXPRESSED PROTEIN"/>
    <property type="match status" value="1"/>
</dbReference>
<accession>A0A017S1B0</accession>
<sequence length="282" mass="32301">MTRTSLRLGLAFILLISILWFRSTLVSLWNNGLQTAPVDVRNGTASATPEKPDRVVVVGKLKHENTDWVIEDLDDWQHAIYTVDDPTAPLTVPKNKGHEANAYLQYILDNYHALPSTIVFLHSHRDGYPVAWHTEFDTHSNPITAQRLQTDFVQRNGYVNMRCNPYPGCPNELLPLRNPPDPMRGPEYVFGSAWEQLFNNTNVPEVVGAACCAQFAVSREQVLKRGYGEYEWFHSWLMETELADEISGRVFEYLWHVIFGKEAVYCPDTVQCYRDVYGVSDY</sequence>
<dbReference type="Proteomes" id="UP000019804">
    <property type="component" value="Unassembled WGS sequence"/>
</dbReference>
<dbReference type="RefSeq" id="XP_040634422.1">
    <property type="nucleotide sequence ID" value="XM_040785104.1"/>
</dbReference>
<dbReference type="EMBL" id="KK088454">
    <property type="protein sequence ID" value="EYE90732.1"/>
    <property type="molecule type" value="Genomic_DNA"/>
</dbReference>
<evidence type="ECO:0000313" key="1">
    <source>
        <dbReference type="EMBL" id="EYE90732.1"/>
    </source>
</evidence>
<keyword evidence="2" id="KW-1185">Reference proteome</keyword>
<proteinExistence type="predicted"/>
<protein>
    <submittedName>
        <fullName evidence="1">Uncharacterized protein</fullName>
    </submittedName>
</protein>
<organism evidence="1 2">
    <name type="scientific">Aspergillus ruber (strain CBS 135680)</name>
    <dbReference type="NCBI Taxonomy" id="1388766"/>
    <lineage>
        <taxon>Eukaryota</taxon>
        <taxon>Fungi</taxon>
        <taxon>Dikarya</taxon>
        <taxon>Ascomycota</taxon>
        <taxon>Pezizomycotina</taxon>
        <taxon>Eurotiomycetes</taxon>
        <taxon>Eurotiomycetidae</taxon>
        <taxon>Eurotiales</taxon>
        <taxon>Aspergillaceae</taxon>
        <taxon>Aspergillus</taxon>
        <taxon>Aspergillus subgen. Aspergillus</taxon>
    </lineage>
</organism>
<dbReference type="AlphaFoldDB" id="A0A017S1B0"/>
<dbReference type="STRING" id="1388766.A0A017S1B0"/>
<dbReference type="OrthoDB" id="426718at2759"/>
<evidence type="ECO:0000313" key="2">
    <source>
        <dbReference type="Proteomes" id="UP000019804"/>
    </source>
</evidence>
<name>A0A017S1B0_ASPRC</name>
<gene>
    <name evidence="1" type="ORF">EURHEDRAFT_466492</name>
</gene>